<proteinExistence type="inferred from homology"/>
<keyword evidence="4" id="KW-0732">Signal</keyword>
<dbReference type="EMBL" id="CP056041">
    <property type="protein sequence ID" value="QKZ25041.1"/>
    <property type="molecule type" value="Genomic_DNA"/>
</dbReference>
<dbReference type="GO" id="GO:0016758">
    <property type="term" value="F:hexosyltransferase activity"/>
    <property type="evidence" value="ECO:0007669"/>
    <property type="project" value="UniProtKB-ARBA"/>
</dbReference>
<dbReference type="InterPro" id="IPR048284">
    <property type="entry name" value="EryCIII-like_N"/>
</dbReference>
<dbReference type="InterPro" id="IPR010610">
    <property type="entry name" value="EryCIII-like_C"/>
</dbReference>
<evidence type="ECO:0000256" key="1">
    <source>
        <dbReference type="ARBA" id="ARBA00006962"/>
    </source>
</evidence>
<dbReference type="FunFam" id="3.40.50.2000:FF:000072">
    <property type="entry name" value="Glycosyl transferase"/>
    <property type="match status" value="1"/>
</dbReference>
<accession>A0A7H8TNH1</accession>
<evidence type="ECO:0000313" key="8">
    <source>
        <dbReference type="Proteomes" id="UP000509418"/>
    </source>
</evidence>
<comment type="similarity">
    <text evidence="1">Belongs to the glycosyltransferase 28 family.</text>
</comment>
<dbReference type="PANTHER" id="PTHR48050:SF13">
    <property type="entry name" value="STEROL 3-BETA-GLUCOSYLTRANSFERASE UGT80A2"/>
    <property type="match status" value="1"/>
</dbReference>
<dbReference type="CDD" id="cd03784">
    <property type="entry name" value="GT1_Gtf-like"/>
    <property type="match status" value="1"/>
</dbReference>
<dbReference type="Gene3D" id="3.40.50.2000">
    <property type="entry name" value="Glycogen Phosphorylase B"/>
    <property type="match status" value="2"/>
</dbReference>
<dbReference type="GO" id="GO:0017000">
    <property type="term" value="P:antibiotic biosynthetic process"/>
    <property type="evidence" value="ECO:0007669"/>
    <property type="project" value="UniProtKB-ARBA"/>
</dbReference>
<dbReference type="Proteomes" id="UP000509418">
    <property type="component" value="Chromosome"/>
</dbReference>
<dbReference type="InterPro" id="IPR002213">
    <property type="entry name" value="UDP_glucos_trans"/>
</dbReference>
<name>A0A7H8TNH1_STRCX</name>
<feature type="domain" description="Erythromycin biosynthesis protein CIII-like C-terminal" evidence="5">
    <location>
        <begin position="242"/>
        <end position="383"/>
    </location>
</feature>
<dbReference type="GO" id="GO:0008194">
    <property type="term" value="F:UDP-glycosyltransferase activity"/>
    <property type="evidence" value="ECO:0007669"/>
    <property type="project" value="InterPro"/>
</dbReference>
<keyword evidence="8" id="KW-1185">Reference proteome</keyword>
<keyword evidence="3" id="KW-0808">Transferase</keyword>
<sequence>MRYLFTTIPGASHMLPLVPLAHAALAAGHDVLVAANGSARTTAASAGLHTVATDDGRSVRPYDDLVRRFTETDVSWNLTPGEVIEHVAGVFADVAGGMADGLVDIARTWKADAVVYCPPAVAGLLAARAAGIPAVLHGIGTRRPTFRPALNRLAPVAERLGAPALEEAEVEIDLSPPSLETIHQDSPHQGGARHTLPMRYAPYTGGAELPDWALRRGEKPRIAVTLGSLRVFYSDGAHLRDILKGTEELDVEVVLTTSGAELTALPSPLPDHVRTVDWMPLRALLATCDAIVHHGGMGTMYAAFDAGVPQLGVPMAHDDGWANAQVPVARGAGLMLEGRKATGGDIAAALRDLLGEPGYRGASEEVAAEMRAMPTPADVVRELPGLLGAAS</sequence>
<evidence type="ECO:0000313" key="7">
    <source>
        <dbReference type="EMBL" id="QKZ25041.1"/>
    </source>
</evidence>
<protein>
    <submittedName>
        <fullName evidence="7">DUF1205 domain-containing protein</fullName>
    </submittedName>
</protein>
<evidence type="ECO:0000256" key="3">
    <source>
        <dbReference type="ARBA" id="ARBA00022679"/>
    </source>
</evidence>
<dbReference type="Pfam" id="PF06722">
    <property type="entry name" value="EryCIII-like_C"/>
    <property type="match status" value="1"/>
</dbReference>
<feature type="signal peptide" evidence="4">
    <location>
        <begin position="1"/>
        <end position="26"/>
    </location>
</feature>
<dbReference type="AlphaFoldDB" id="A0A7H8TNH1"/>
<gene>
    <name evidence="7" type="ORF">HUT05_31310</name>
</gene>
<dbReference type="SUPFAM" id="SSF53756">
    <property type="entry name" value="UDP-Glycosyltransferase/glycogen phosphorylase"/>
    <property type="match status" value="1"/>
</dbReference>
<keyword evidence="2" id="KW-0328">Glycosyltransferase</keyword>
<evidence type="ECO:0000256" key="4">
    <source>
        <dbReference type="SAM" id="SignalP"/>
    </source>
</evidence>
<dbReference type="Pfam" id="PF21036">
    <property type="entry name" value="EryCIII-like_N"/>
    <property type="match status" value="1"/>
</dbReference>
<evidence type="ECO:0000259" key="5">
    <source>
        <dbReference type="Pfam" id="PF06722"/>
    </source>
</evidence>
<dbReference type="PANTHER" id="PTHR48050">
    <property type="entry name" value="STEROL 3-BETA-GLUCOSYLTRANSFERASE"/>
    <property type="match status" value="1"/>
</dbReference>
<reference evidence="7 8" key="1">
    <citation type="submission" date="2020-06" db="EMBL/GenBank/DDBJ databases">
        <title>Genome mining for natural products.</title>
        <authorList>
            <person name="Zhang B."/>
            <person name="Shi J."/>
            <person name="Ge H."/>
        </authorList>
    </citation>
    <scope>NUCLEOTIDE SEQUENCE [LARGE SCALE GENOMIC DNA]</scope>
    <source>
        <strain evidence="7 8">NA02069</strain>
    </source>
</reference>
<dbReference type="InterPro" id="IPR050426">
    <property type="entry name" value="Glycosyltransferase_28"/>
</dbReference>
<organism evidence="7 8">
    <name type="scientific">Streptomyces chartreusis</name>
    <dbReference type="NCBI Taxonomy" id="1969"/>
    <lineage>
        <taxon>Bacteria</taxon>
        <taxon>Bacillati</taxon>
        <taxon>Actinomycetota</taxon>
        <taxon>Actinomycetes</taxon>
        <taxon>Kitasatosporales</taxon>
        <taxon>Streptomycetaceae</taxon>
        <taxon>Streptomyces</taxon>
    </lineage>
</organism>
<evidence type="ECO:0000256" key="2">
    <source>
        <dbReference type="ARBA" id="ARBA00022676"/>
    </source>
</evidence>
<feature type="domain" description="Erythromycin biosynthesis protein CIII-like N-terminal" evidence="6">
    <location>
        <begin position="25"/>
        <end position="227"/>
    </location>
</feature>
<feature type="chain" id="PRO_5039035203" evidence="4">
    <location>
        <begin position="27"/>
        <end position="391"/>
    </location>
</feature>
<evidence type="ECO:0000259" key="6">
    <source>
        <dbReference type="Pfam" id="PF21036"/>
    </source>
</evidence>